<dbReference type="Proteomes" id="UP000501568">
    <property type="component" value="Chromosome"/>
</dbReference>
<dbReference type="Pfam" id="PF14072">
    <property type="entry name" value="DndB"/>
    <property type="match status" value="1"/>
</dbReference>
<dbReference type="CDD" id="cd16413">
    <property type="entry name" value="DGQHR_domain"/>
    <property type="match status" value="1"/>
</dbReference>
<organism evidence="1 2">
    <name type="scientific">Stakelama tenebrarum</name>
    <dbReference type="NCBI Taxonomy" id="2711215"/>
    <lineage>
        <taxon>Bacteria</taxon>
        <taxon>Pseudomonadati</taxon>
        <taxon>Pseudomonadota</taxon>
        <taxon>Alphaproteobacteria</taxon>
        <taxon>Sphingomonadales</taxon>
        <taxon>Sphingomonadaceae</taxon>
        <taxon>Stakelama</taxon>
    </lineage>
</organism>
<dbReference type="InterPro" id="IPR017601">
    <property type="entry name" value="DGQHR-contain_dom"/>
</dbReference>
<dbReference type="AlphaFoldDB" id="A0A6G6YAW6"/>
<name>A0A6G6YAW6_9SPHN</name>
<sequence>MTEALLHPLVEGDEIAAQLRRRKQKDVFKTVGGSTKKIIAGKVALEEEDGWRVVRRNAKSTRVAKPKPADEQLEDEVWSILAQMGFGQMSLGRQFTIAAEAGLSSRQIDVFAKDDETALLVECTQRDTPGRKNMSALIEKLKAIREPINSSITKFYGAGSRPKVKFVVATRNISWSDADLAKCEEAQIAVLADGELDYYSMLVQHLKTAARYQMLAHMFAGQKISGLSRKVVATRGRMGKDNFYTFLIRPDELLKIAYVGHKASRDVENLDTYQRMLQPRRLKRIAQYINEGGKFPTNIVINLKTTRRSGLKFEVHDTFGDEALGVLHLPANYASAWIIDGQHRLYGYAHAREAGGYETDRTTIPVLAYENLPAEREMNLFIDINSKQVKVSQGLLVELYSDLHWKSSDPEEAFQALLSRIASRLNALKTSPLHDRMVVTGKKKSNFRCLTQTSIRDGLGVAKLMGTLSKGAILPGPLSTSAPNEFDANLRKGIDVVSDCLELFRTELLAHWRTGDGPGGYLCTNNGIRALFHVIRDVAEHIRHDTGADLYVRTAEETVEEITPYLQFIIDYFKTATPQDVQAFRRVGSSLTAVRQQSFGLEALIHERNPSFRPSGLIEYLESRDEAGTEQAAARVTRIHRRLFSFVIGKLKAHYGVQNKAWWTKGIPLKIRQSCTAEWEAKNREGEEESQLYLISYIEICTDNWALFKDSVSLGAKDKDNKKSATKWIKDLNEIRKITTHPERGILTAEQVELVRDIHEKVEQFLPVDDEDEVGRVDEAA</sequence>
<reference evidence="1 2" key="1">
    <citation type="submission" date="2020-02" db="EMBL/GenBank/DDBJ databases">
        <authorList>
            <person name="Zheng R.K."/>
            <person name="Sun C.M."/>
        </authorList>
    </citation>
    <scope>NUCLEOTIDE SEQUENCE [LARGE SCALE GENOMIC DNA]</scope>
    <source>
        <strain evidence="2">zrk23</strain>
    </source>
</reference>
<dbReference type="KEGG" id="spzr:G5C33_01480"/>
<keyword evidence="2" id="KW-1185">Reference proteome</keyword>
<dbReference type="EMBL" id="CP049109">
    <property type="protein sequence ID" value="QIG81723.1"/>
    <property type="molecule type" value="Genomic_DNA"/>
</dbReference>
<dbReference type="NCBIfam" id="TIGR03187">
    <property type="entry name" value="DGQHR"/>
    <property type="match status" value="1"/>
</dbReference>
<proteinExistence type="predicted"/>
<dbReference type="InterPro" id="IPR017642">
    <property type="entry name" value="DNA_S_mod_DndB"/>
</dbReference>
<evidence type="ECO:0000313" key="1">
    <source>
        <dbReference type="EMBL" id="QIG81723.1"/>
    </source>
</evidence>
<gene>
    <name evidence="1" type="ORF">G5C33_01480</name>
</gene>
<accession>A0A6G6YAW6</accession>
<evidence type="ECO:0000313" key="2">
    <source>
        <dbReference type="Proteomes" id="UP000501568"/>
    </source>
</evidence>
<protein>
    <submittedName>
        <fullName evidence="1">DGQHR domain-containing protein</fullName>
    </submittedName>
</protein>